<dbReference type="InterPro" id="IPR001611">
    <property type="entry name" value="Leu-rich_rpt"/>
</dbReference>
<dbReference type="InterPro" id="IPR013210">
    <property type="entry name" value="LRR_N_plant-typ"/>
</dbReference>
<dbReference type="GO" id="GO:0016020">
    <property type="term" value="C:membrane"/>
    <property type="evidence" value="ECO:0007669"/>
    <property type="project" value="UniProtKB-SubCell"/>
</dbReference>
<keyword evidence="7" id="KW-0472">Membrane</keyword>
<organism evidence="10 11">
    <name type="scientific">Liquidambar formosana</name>
    <name type="common">Formosan gum</name>
    <dbReference type="NCBI Taxonomy" id="63359"/>
    <lineage>
        <taxon>Eukaryota</taxon>
        <taxon>Viridiplantae</taxon>
        <taxon>Streptophyta</taxon>
        <taxon>Embryophyta</taxon>
        <taxon>Tracheophyta</taxon>
        <taxon>Spermatophyta</taxon>
        <taxon>Magnoliopsida</taxon>
        <taxon>eudicotyledons</taxon>
        <taxon>Gunneridae</taxon>
        <taxon>Pentapetalae</taxon>
        <taxon>Saxifragales</taxon>
        <taxon>Altingiaceae</taxon>
        <taxon>Liquidambar</taxon>
    </lineage>
</organism>
<evidence type="ECO:0000256" key="2">
    <source>
        <dbReference type="ARBA" id="ARBA00022614"/>
    </source>
</evidence>
<evidence type="ECO:0000256" key="3">
    <source>
        <dbReference type="ARBA" id="ARBA00022692"/>
    </source>
</evidence>
<evidence type="ECO:0000313" key="10">
    <source>
        <dbReference type="EMBL" id="KAK9288994.1"/>
    </source>
</evidence>
<dbReference type="PANTHER" id="PTHR48061">
    <property type="entry name" value="LEUCINE-RICH REPEAT RECEPTOR PROTEIN KINASE EMS1-LIKE-RELATED"/>
    <property type="match status" value="1"/>
</dbReference>
<evidence type="ECO:0000256" key="4">
    <source>
        <dbReference type="ARBA" id="ARBA00022729"/>
    </source>
</evidence>
<comment type="caution">
    <text evidence="10">The sequence shown here is derived from an EMBL/GenBank/DDBJ whole genome shotgun (WGS) entry which is preliminary data.</text>
</comment>
<keyword evidence="8" id="KW-0325">Glycoprotein</keyword>
<accession>A0AAP0S8J1</accession>
<evidence type="ECO:0000256" key="6">
    <source>
        <dbReference type="ARBA" id="ARBA00022989"/>
    </source>
</evidence>
<dbReference type="Gene3D" id="3.80.10.10">
    <property type="entry name" value="Ribonuclease Inhibitor"/>
    <property type="match status" value="3"/>
</dbReference>
<keyword evidence="6" id="KW-1133">Transmembrane helix</keyword>
<dbReference type="AlphaFoldDB" id="A0AAP0S8J1"/>
<dbReference type="FunFam" id="3.80.10.10:FF:000041">
    <property type="entry name" value="LRR receptor-like serine/threonine-protein kinase ERECTA"/>
    <property type="match status" value="1"/>
</dbReference>
<evidence type="ECO:0000259" key="9">
    <source>
        <dbReference type="Pfam" id="PF08263"/>
    </source>
</evidence>
<dbReference type="InterPro" id="IPR046956">
    <property type="entry name" value="RLP23-like"/>
</dbReference>
<keyword evidence="4" id="KW-0732">Signal</keyword>
<sequence>MECSASTDCDDITSHPKILSWKENTDCCSWDGVTCDRVTGHVIGLDLSCGQLQGTIHSNSSLFLLPHLQRLNLAFNDFYHSPISSEFGQFASLTHFNLSQSNFSGHIPSEISHLSKLVSLDLSVGYDSTQGSLLRLLRLDKPNMKKLVQNLTELRMLDLSIVDLSSVDPSSLMNLSSSLTTLRLQSCGLRGKFPNNIFHLPNLQTLYLGFNHNLTGYFPKFNGSSPLKDLDLRGLSFSGELLDSISNLHSLKFLALSGYNFSESILTWFGNLTQISTLWLYSNNFSGPIPSSFSKLKHLTDLDLSYNHFSGQFSIPIAIVVTGYNIYLDPGP</sequence>
<keyword evidence="3" id="KW-0812">Transmembrane</keyword>
<proteinExistence type="predicted"/>
<dbReference type="Pfam" id="PF08263">
    <property type="entry name" value="LRRNT_2"/>
    <property type="match status" value="1"/>
</dbReference>
<keyword evidence="2" id="KW-0433">Leucine-rich repeat</keyword>
<reference evidence="10 11" key="1">
    <citation type="journal article" date="2024" name="Plant J.">
        <title>Genome sequences and population genomics reveal climatic adaptation and genomic divergence between two closely related sweetgum species.</title>
        <authorList>
            <person name="Xu W.Q."/>
            <person name="Ren C.Q."/>
            <person name="Zhang X.Y."/>
            <person name="Comes H.P."/>
            <person name="Liu X.H."/>
            <person name="Li Y.G."/>
            <person name="Kettle C.J."/>
            <person name="Jalonen R."/>
            <person name="Gaisberger H."/>
            <person name="Ma Y.Z."/>
            <person name="Qiu Y.X."/>
        </authorList>
    </citation>
    <scope>NUCLEOTIDE SEQUENCE [LARGE SCALE GENOMIC DNA]</scope>
    <source>
        <strain evidence="10">Hangzhou</strain>
    </source>
</reference>
<dbReference type="PANTHER" id="PTHR48061:SF46">
    <property type="entry name" value="LEUCINE-RICH REPEAT-CONTAINING N-TERMINAL PLANT-TYPE DOMAIN-CONTAINING PROTEIN"/>
    <property type="match status" value="1"/>
</dbReference>
<evidence type="ECO:0000313" key="11">
    <source>
        <dbReference type="Proteomes" id="UP001415857"/>
    </source>
</evidence>
<evidence type="ECO:0000256" key="1">
    <source>
        <dbReference type="ARBA" id="ARBA00004479"/>
    </source>
</evidence>
<protein>
    <recommendedName>
        <fullName evidence="9">Leucine-rich repeat-containing N-terminal plant-type domain-containing protein</fullName>
    </recommendedName>
</protein>
<evidence type="ECO:0000256" key="7">
    <source>
        <dbReference type="ARBA" id="ARBA00023136"/>
    </source>
</evidence>
<comment type="subcellular location">
    <subcellularLocation>
        <location evidence="1">Membrane</location>
        <topology evidence="1">Single-pass type I membrane protein</topology>
    </subcellularLocation>
</comment>
<dbReference type="EMBL" id="JBBPBK010000003">
    <property type="protein sequence ID" value="KAK9288994.1"/>
    <property type="molecule type" value="Genomic_DNA"/>
</dbReference>
<dbReference type="InterPro" id="IPR032675">
    <property type="entry name" value="LRR_dom_sf"/>
</dbReference>
<evidence type="ECO:0000256" key="8">
    <source>
        <dbReference type="ARBA" id="ARBA00023180"/>
    </source>
</evidence>
<dbReference type="Pfam" id="PF00560">
    <property type="entry name" value="LRR_1"/>
    <property type="match status" value="4"/>
</dbReference>
<evidence type="ECO:0000256" key="5">
    <source>
        <dbReference type="ARBA" id="ARBA00022737"/>
    </source>
</evidence>
<name>A0AAP0S8J1_LIQFO</name>
<feature type="domain" description="Leucine-rich repeat-containing N-terminal plant-type" evidence="9">
    <location>
        <begin position="13"/>
        <end position="36"/>
    </location>
</feature>
<dbReference type="Proteomes" id="UP001415857">
    <property type="component" value="Unassembled WGS sequence"/>
</dbReference>
<dbReference type="SUPFAM" id="SSF52058">
    <property type="entry name" value="L domain-like"/>
    <property type="match status" value="1"/>
</dbReference>
<keyword evidence="5" id="KW-0677">Repeat</keyword>
<keyword evidence="11" id="KW-1185">Reference proteome</keyword>
<gene>
    <name evidence="10" type="ORF">L1049_017465</name>
</gene>